<dbReference type="Proteomes" id="UP001139260">
    <property type="component" value="Unassembled WGS sequence"/>
</dbReference>
<organism evidence="2 3">
    <name type="scientific">Flavobacterium pygoscelis</name>
    <dbReference type="NCBI Taxonomy" id="2893176"/>
    <lineage>
        <taxon>Bacteria</taxon>
        <taxon>Pseudomonadati</taxon>
        <taxon>Bacteroidota</taxon>
        <taxon>Flavobacteriia</taxon>
        <taxon>Flavobacteriales</taxon>
        <taxon>Flavobacteriaceae</taxon>
        <taxon>Flavobacterium</taxon>
    </lineage>
</organism>
<feature type="transmembrane region" description="Helical" evidence="1">
    <location>
        <begin position="205"/>
        <end position="231"/>
    </location>
</feature>
<comment type="caution">
    <text evidence="2">The sequence shown here is derived from an EMBL/GenBank/DDBJ whole genome shotgun (WGS) entry which is preliminary data.</text>
</comment>
<sequence>MKTNVQNRLEQIRKNGYELDFSKVFEHTFENYKKIALYGGLIIFVGVILFSIITFATLIGIFGAPAITEYLKPENLNLENLSLNTLLIISGISVLISALLSPLIAGLIKMAYCAENDEEFHVSTMFGFYKAPFFLELFIATFLFSLLNNAIGIVTMYFKIPFLSSVISILIALLTIMMIPLIIFGKLKALEAINASFLIVSKQPWVLLGLLVVCSIGVLVGFIGCCVGIFFTYPVLSSLYYAIYSEIIGFETETELQEKS</sequence>
<reference evidence="2" key="1">
    <citation type="submission" date="2022-04" db="EMBL/GenBank/DDBJ databases">
        <title>Flavobacterium pygoscelis sp. nov. isolated from Chinstrap chick (Pygoscelis antarcticus).</title>
        <authorList>
            <person name="Irgang R."/>
            <person name="Poblete-Morales M."/>
            <person name="Avendano-Herrera R."/>
        </authorList>
    </citation>
    <scope>NUCLEOTIDE SEQUENCE</scope>
    <source>
        <strain evidence="2">I-SCBP12n</strain>
    </source>
</reference>
<keyword evidence="1" id="KW-0812">Transmembrane</keyword>
<protein>
    <recommendedName>
        <fullName evidence="4">Beta-carotene 15,15'-monooxygenase</fullName>
    </recommendedName>
</protein>
<proteinExistence type="predicted"/>
<feature type="transmembrane region" description="Helical" evidence="1">
    <location>
        <begin position="162"/>
        <end position="184"/>
    </location>
</feature>
<name>A0A9X1XT32_9FLAO</name>
<gene>
    <name evidence="2" type="ORF">MW871_13955</name>
</gene>
<accession>A0A9X1XT32</accession>
<feature type="transmembrane region" description="Helical" evidence="1">
    <location>
        <begin position="133"/>
        <end position="156"/>
    </location>
</feature>
<evidence type="ECO:0000313" key="2">
    <source>
        <dbReference type="EMBL" id="MCK8143000.1"/>
    </source>
</evidence>
<evidence type="ECO:0008006" key="4">
    <source>
        <dbReference type="Google" id="ProtNLM"/>
    </source>
</evidence>
<feature type="transmembrane region" description="Helical" evidence="1">
    <location>
        <begin position="87"/>
        <end position="112"/>
    </location>
</feature>
<evidence type="ECO:0000313" key="3">
    <source>
        <dbReference type="Proteomes" id="UP001139260"/>
    </source>
</evidence>
<keyword evidence="1" id="KW-0472">Membrane</keyword>
<dbReference type="AlphaFoldDB" id="A0A9X1XT32"/>
<keyword evidence="1" id="KW-1133">Transmembrane helix</keyword>
<keyword evidence="3" id="KW-1185">Reference proteome</keyword>
<evidence type="ECO:0000256" key="1">
    <source>
        <dbReference type="SAM" id="Phobius"/>
    </source>
</evidence>
<feature type="transmembrane region" description="Helical" evidence="1">
    <location>
        <begin position="35"/>
        <end position="67"/>
    </location>
</feature>
<dbReference type="RefSeq" id="WP_248429077.1">
    <property type="nucleotide sequence ID" value="NZ_JALNUB010000010.1"/>
</dbReference>
<dbReference type="EMBL" id="JALNUB010000010">
    <property type="protein sequence ID" value="MCK8143000.1"/>
    <property type="molecule type" value="Genomic_DNA"/>
</dbReference>